<dbReference type="Pfam" id="PF13204">
    <property type="entry name" value="Apiosidase"/>
    <property type="match status" value="1"/>
</dbReference>
<dbReference type="RefSeq" id="WP_162356265.1">
    <property type="nucleotide sequence ID" value="NZ_CP048209.1"/>
</dbReference>
<dbReference type="EMBL" id="CP048209">
    <property type="protein sequence ID" value="QHT60203.1"/>
    <property type="molecule type" value="Genomic_DNA"/>
</dbReference>
<evidence type="ECO:0000313" key="3">
    <source>
        <dbReference type="Proteomes" id="UP000476064"/>
    </source>
</evidence>
<accession>A0A6C0FXI0</accession>
<name>A0A6C0FXI0_9BACL</name>
<evidence type="ECO:0000313" key="2">
    <source>
        <dbReference type="EMBL" id="QHT60203.1"/>
    </source>
</evidence>
<dbReference type="Gene3D" id="2.60.40.10">
    <property type="entry name" value="Immunoglobulins"/>
    <property type="match status" value="1"/>
</dbReference>
<dbReference type="PANTHER" id="PTHR37836:SF2">
    <property type="entry name" value="DUF4038 DOMAIN-CONTAINING PROTEIN"/>
    <property type="match status" value="1"/>
</dbReference>
<gene>
    <name evidence="2" type="ORF">GXP70_09790</name>
</gene>
<reference evidence="2 3" key="1">
    <citation type="submission" date="2020-01" db="EMBL/GenBank/DDBJ databases">
        <title>Paenibacillus sp. nov., isolated from tomato rhizosphere.</title>
        <authorList>
            <person name="Weon H.-Y."/>
            <person name="Lee S.A."/>
        </authorList>
    </citation>
    <scope>NUCLEOTIDE SEQUENCE [LARGE SCALE GENOMIC DNA]</scope>
    <source>
        <strain evidence="2 3">12200R-189</strain>
    </source>
</reference>
<feature type="domain" description="Apiosidase-like catalytic" evidence="1">
    <location>
        <begin position="139"/>
        <end position="419"/>
    </location>
</feature>
<sequence length="555" mass="64452">MNISFKPVTESTIDMYNRYEVAVHVEHPAFRNPFTEVELIGQFGEDEAPFTFTHGLADGLLGTAENRDRLIPVDGFCDSEDGSLFRIRFMPRSAGRYRYTVAFKFQGKTWSYEGYFEAKHAGDRGILRVDQAFPSHFVWEGTGEHYFYNGMTAYHLPGIREDDEIKRILDRFHRNRVNRLRIGLSSSRVRNAMAWFEPVYESEAFTFCYGPWAAERPDDAENPGWDVTRFDIAYWNKLERIIDYARRQNIVISLIMYVDAYRQGADPYGKLQMGGQDEQRYFRYAAARLAAFSNITWDLTNEYRLIRPHAWVERMGYYLKACDPYGHLVTCHGHGTFEFGRSGWADFAVYQSWDESGGYAYMLHNRERQQSTGRIIPQVNEEFGYEDHYPTAWGEGKVYPMRSGDTLRRRAWEIYMAGCYQTSGEYAGNGQGGWVNGRGDGTMHMLEGFAHIVTFFESCEWWRTTPDNSPLGQRDACCLADEGELYIVYTPVAQDLELRLPAGSYEMNWYNPRTGRFYEPQLILSEERPVLFRCPEATNAPDDDFVLRLIRSETE</sequence>
<proteinExistence type="predicted"/>
<dbReference type="Proteomes" id="UP000476064">
    <property type="component" value="Chromosome"/>
</dbReference>
<keyword evidence="3" id="KW-1185">Reference proteome</keyword>
<dbReference type="SUPFAM" id="SSF51445">
    <property type="entry name" value="(Trans)glycosidases"/>
    <property type="match status" value="1"/>
</dbReference>
<dbReference type="KEGG" id="plyc:GXP70_09790"/>
<dbReference type="InterPro" id="IPR013783">
    <property type="entry name" value="Ig-like_fold"/>
</dbReference>
<dbReference type="InterPro" id="IPR025277">
    <property type="entry name" value="Apiosidase-like_cat_dom"/>
</dbReference>
<dbReference type="Gene3D" id="3.20.20.80">
    <property type="entry name" value="Glycosidases"/>
    <property type="match status" value="1"/>
</dbReference>
<protein>
    <submittedName>
        <fullName evidence="2">DUF4038 domain-containing protein</fullName>
    </submittedName>
</protein>
<dbReference type="PANTHER" id="PTHR37836">
    <property type="entry name" value="LMO1036 PROTEIN"/>
    <property type="match status" value="1"/>
</dbReference>
<organism evidence="2 3">
    <name type="scientific">Paenibacillus lycopersici</name>
    <dbReference type="NCBI Taxonomy" id="2704462"/>
    <lineage>
        <taxon>Bacteria</taxon>
        <taxon>Bacillati</taxon>
        <taxon>Bacillota</taxon>
        <taxon>Bacilli</taxon>
        <taxon>Bacillales</taxon>
        <taxon>Paenibacillaceae</taxon>
        <taxon>Paenibacillus</taxon>
    </lineage>
</organism>
<evidence type="ECO:0000259" key="1">
    <source>
        <dbReference type="Pfam" id="PF13204"/>
    </source>
</evidence>
<dbReference type="InterPro" id="IPR017853">
    <property type="entry name" value="GH"/>
</dbReference>
<dbReference type="AlphaFoldDB" id="A0A6C0FXI0"/>